<gene>
    <name evidence="2" type="ORF">OFUS_LOCUS12509</name>
</gene>
<keyword evidence="3" id="KW-1185">Reference proteome</keyword>
<name>A0A8S4P187_OWEFU</name>
<dbReference type="Proteomes" id="UP000749559">
    <property type="component" value="Unassembled WGS sequence"/>
</dbReference>
<accession>A0A8S4P187</accession>
<sequence length="308" mass="35615">MSALVFCAVVYLLTYYLSSLSQQLTSDKGKNGHIDTATYTEHTLVLYAFYESEERKANLQFFIDFAIKKNNSNIDYVIIANGFSCTVEIPTMYNIYVIRRENTGFDACAWKQALAKMKKEKGRYWYNYVFFLNASVRGPFLPGYAEDQNWISLFTKYLTNDIKLVGTSIFCPDPRSPNKTLHLQSMFLATDQAGLTIVEPILQCGHNKEFAINNVEMKLTQAFLKNGYNIASLLKRWQGHDFRDKAKTQEMCEHDITGKPHGDPYFHNLYFSNVDISPFEVIFFKTNRGVNDDLVKAYTKMMYEKMQN</sequence>
<organism evidence="2 3">
    <name type="scientific">Owenia fusiformis</name>
    <name type="common">Polychaete worm</name>
    <dbReference type="NCBI Taxonomy" id="6347"/>
    <lineage>
        <taxon>Eukaryota</taxon>
        <taxon>Metazoa</taxon>
        <taxon>Spiralia</taxon>
        <taxon>Lophotrochozoa</taxon>
        <taxon>Annelida</taxon>
        <taxon>Polychaeta</taxon>
        <taxon>Sedentaria</taxon>
        <taxon>Canalipalpata</taxon>
        <taxon>Sabellida</taxon>
        <taxon>Oweniida</taxon>
        <taxon>Oweniidae</taxon>
        <taxon>Owenia</taxon>
    </lineage>
</organism>
<dbReference type="OrthoDB" id="9999686at2759"/>
<dbReference type="EMBL" id="CAIIXF020000006">
    <property type="protein sequence ID" value="CAH1786656.1"/>
    <property type="molecule type" value="Genomic_DNA"/>
</dbReference>
<reference evidence="2" key="1">
    <citation type="submission" date="2022-03" db="EMBL/GenBank/DDBJ databases">
        <authorList>
            <person name="Martin C."/>
        </authorList>
    </citation>
    <scope>NUCLEOTIDE SEQUENCE</scope>
</reference>
<evidence type="ECO:0000313" key="3">
    <source>
        <dbReference type="Proteomes" id="UP000749559"/>
    </source>
</evidence>
<dbReference type="AlphaFoldDB" id="A0A8S4P187"/>
<dbReference type="InterPro" id="IPR007739">
    <property type="entry name" value="RgpF"/>
</dbReference>
<comment type="caution">
    <text evidence="2">The sequence shown here is derived from an EMBL/GenBank/DDBJ whole genome shotgun (WGS) entry which is preliminary data.</text>
</comment>
<proteinExistence type="predicted"/>
<evidence type="ECO:0000256" key="1">
    <source>
        <dbReference type="SAM" id="SignalP"/>
    </source>
</evidence>
<feature type="signal peptide" evidence="1">
    <location>
        <begin position="1"/>
        <end position="21"/>
    </location>
</feature>
<feature type="chain" id="PRO_5035928262" evidence="1">
    <location>
        <begin position="22"/>
        <end position="308"/>
    </location>
</feature>
<protein>
    <submittedName>
        <fullName evidence="2">Uncharacterized protein</fullName>
    </submittedName>
</protein>
<dbReference type="Pfam" id="PF05045">
    <property type="entry name" value="RgpF"/>
    <property type="match status" value="1"/>
</dbReference>
<evidence type="ECO:0000313" key="2">
    <source>
        <dbReference type="EMBL" id="CAH1786656.1"/>
    </source>
</evidence>
<keyword evidence="1" id="KW-0732">Signal</keyword>